<evidence type="ECO:0000313" key="3">
    <source>
        <dbReference type="Proteomes" id="UP000650467"/>
    </source>
</evidence>
<accession>A0A835WCL2</accession>
<dbReference type="AlphaFoldDB" id="A0A835WCL2"/>
<comment type="caution">
    <text evidence="2">The sequence shown here is derived from an EMBL/GenBank/DDBJ whole genome shotgun (WGS) entry which is preliminary data.</text>
</comment>
<evidence type="ECO:0000256" key="1">
    <source>
        <dbReference type="SAM" id="MobiDB-lite"/>
    </source>
</evidence>
<proteinExistence type="predicted"/>
<dbReference type="Proteomes" id="UP000650467">
    <property type="component" value="Unassembled WGS sequence"/>
</dbReference>
<feature type="region of interest" description="Disordered" evidence="1">
    <location>
        <begin position="1"/>
        <end position="32"/>
    </location>
</feature>
<protein>
    <submittedName>
        <fullName evidence="2">Uncharacterized protein</fullName>
    </submittedName>
</protein>
<evidence type="ECO:0000313" key="2">
    <source>
        <dbReference type="EMBL" id="KAG2444933.1"/>
    </source>
</evidence>
<name>A0A835WCL2_CHLIN</name>
<organism evidence="2 3">
    <name type="scientific">Chlamydomonas incerta</name>
    <dbReference type="NCBI Taxonomy" id="51695"/>
    <lineage>
        <taxon>Eukaryota</taxon>
        <taxon>Viridiplantae</taxon>
        <taxon>Chlorophyta</taxon>
        <taxon>core chlorophytes</taxon>
        <taxon>Chlorophyceae</taxon>
        <taxon>CS clade</taxon>
        <taxon>Chlamydomonadales</taxon>
        <taxon>Chlamydomonadaceae</taxon>
        <taxon>Chlamydomonas</taxon>
    </lineage>
</organism>
<sequence length="186" mass="19360">MAESRAEFQDFAPTSRKHVGGPQAQLGPGLQPLEEVKLPVSLARSRVAHDGADLIDDPESFVATSTKQAVAAANPMMSTSQAMQAGMPLEAKKRTGKRCVAPQEVPGAARGGGLFFGSAPAAGPRMDPGTALELGTTKQSAHIPGYCGHIPKTATNADPAPQRTHDKSLVVENFKPYGAGYTGRKG</sequence>
<dbReference type="OrthoDB" id="529699at2759"/>
<dbReference type="EMBL" id="JAEHOC010000002">
    <property type="protein sequence ID" value="KAG2444933.1"/>
    <property type="molecule type" value="Genomic_DNA"/>
</dbReference>
<reference evidence="2" key="1">
    <citation type="journal article" date="2020" name="bioRxiv">
        <title>Comparative genomics of Chlamydomonas.</title>
        <authorList>
            <person name="Craig R.J."/>
            <person name="Hasan A.R."/>
            <person name="Ness R.W."/>
            <person name="Keightley P.D."/>
        </authorList>
    </citation>
    <scope>NUCLEOTIDE SEQUENCE</scope>
    <source>
        <strain evidence="2">SAG 7.73</strain>
    </source>
</reference>
<gene>
    <name evidence="2" type="ORF">HXX76_001669</name>
</gene>
<feature type="compositionally biased region" description="Low complexity" evidence="1">
    <location>
        <begin position="20"/>
        <end position="32"/>
    </location>
</feature>
<keyword evidence="3" id="KW-1185">Reference proteome</keyword>